<dbReference type="PANTHER" id="PTHR43046:SF12">
    <property type="entry name" value="GDP-MANNOSE MANNOSYL HYDROLASE"/>
    <property type="match status" value="1"/>
</dbReference>
<sequence>MIELPRDLPVFERSAVRVVVLDAADRVLLFHTRDPDHPRLGTWWELPGGGADPGETYLDTALRELREETGIVATAGQVGPPTWRRRASFVHRQRRHLQDEVIVPVRLAGAGPDVDEAHRLDYEVEDYFGFRWWSVPEVVASRERFYPGRLPELLTPFLAGEEIDEPFELWS</sequence>
<name>A0A1C6W269_9ACTN</name>
<evidence type="ECO:0000313" key="7">
    <source>
        <dbReference type="EMBL" id="SCL72260.1"/>
    </source>
</evidence>
<dbReference type="Pfam" id="PF00293">
    <property type="entry name" value="NUDIX"/>
    <property type="match status" value="1"/>
</dbReference>
<keyword evidence="3 5" id="KW-0378">Hydrolase</keyword>
<organism evidence="7 8">
    <name type="scientific">Micromonospora citrea</name>
    <dbReference type="NCBI Taxonomy" id="47855"/>
    <lineage>
        <taxon>Bacteria</taxon>
        <taxon>Bacillati</taxon>
        <taxon>Actinomycetota</taxon>
        <taxon>Actinomycetes</taxon>
        <taxon>Micromonosporales</taxon>
        <taxon>Micromonosporaceae</taxon>
        <taxon>Micromonospora</taxon>
    </lineage>
</organism>
<dbReference type="EMBL" id="FMHZ01000002">
    <property type="protein sequence ID" value="SCL72260.1"/>
    <property type="molecule type" value="Genomic_DNA"/>
</dbReference>
<dbReference type="PANTHER" id="PTHR43046">
    <property type="entry name" value="GDP-MANNOSE MANNOSYL HYDROLASE"/>
    <property type="match status" value="1"/>
</dbReference>
<evidence type="ECO:0000256" key="4">
    <source>
        <dbReference type="ARBA" id="ARBA00022842"/>
    </source>
</evidence>
<dbReference type="InterPro" id="IPR015797">
    <property type="entry name" value="NUDIX_hydrolase-like_dom_sf"/>
</dbReference>
<evidence type="ECO:0000313" key="8">
    <source>
        <dbReference type="Proteomes" id="UP000199001"/>
    </source>
</evidence>
<comment type="similarity">
    <text evidence="2 5">Belongs to the Nudix hydrolase family.</text>
</comment>
<dbReference type="PROSITE" id="PS00893">
    <property type="entry name" value="NUDIX_BOX"/>
    <property type="match status" value="1"/>
</dbReference>
<dbReference type="GO" id="GO:0016787">
    <property type="term" value="F:hydrolase activity"/>
    <property type="evidence" value="ECO:0007669"/>
    <property type="project" value="UniProtKB-KW"/>
</dbReference>
<dbReference type="Proteomes" id="UP000199001">
    <property type="component" value="Unassembled WGS sequence"/>
</dbReference>
<dbReference type="Gene3D" id="3.90.79.10">
    <property type="entry name" value="Nucleoside Triphosphate Pyrophosphohydrolase"/>
    <property type="match status" value="1"/>
</dbReference>
<keyword evidence="4" id="KW-0460">Magnesium</keyword>
<protein>
    <submittedName>
        <fullName evidence="7">NUDIX domain-containing protein</fullName>
    </submittedName>
</protein>
<evidence type="ECO:0000256" key="2">
    <source>
        <dbReference type="ARBA" id="ARBA00005582"/>
    </source>
</evidence>
<feature type="domain" description="Nudix hydrolase" evidence="6">
    <location>
        <begin position="11"/>
        <end position="156"/>
    </location>
</feature>
<dbReference type="STRING" id="47855.GA0070606_6018"/>
<dbReference type="SUPFAM" id="SSF55811">
    <property type="entry name" value="Nudix"/>
    <property type="match status" value="1"/>
</dbReference>
<evidence type="ECO:0000259" key="6">
    <source>
        <dbReference type="PROSITE" id="PS51462"/>
    </source>
</evidence>
<proteinExistence type="inferred from homology"/>
<evidence type="ECO:0000256" key="3">
    <source>
        <dbReference type="ARBA" id="ARBA00022801"/>
    </source>
</evidence>
<evidence type="ECO:0000256" key="5">
    <source>
        <dbReference type="RuleBase" id="RU003476"/>
    </source>
</evidence>
<dbReference type="AlphaFoldDB" id="A0A1C6W269"/>
<dbReference type="RefSeq" id="WP_245724867.1">
    <property type="nucleotide sequence ID" value="NZ_FMHZ01000002.1"/>
</dbReference>
<evidence type="ECO:0000256" key="1">
    <source>
        <dbReference type="ARBA" id="ARBA00001946"/>
    </source>
</evidence>
<reference evidence="8" key="1">
    <citation type="submission" date="2016-06" db="EMBL/GenBank/DDBJ databases">
        <authorList>
            <person name="Varghese N."/>
            <person name="Submissions Spin"/>
        </authorList>
    </citation>
    <scope>NUCLEOTIDE SEQUENCE [LARGE SCALE GENOMIC DNA]</scope>
    <source>
        <strain evidence="8">DSM 43903</strain>
    </source>
</reference>
<dbReference type="InterPro" id="IPR020476">
    <property type="entry name" value="Nudix_hydrolase"/>
</dbReference>
<dbReference type="PROSITE" id="PS51462">
    <property type="entry name" value="NUDIX"/>
    <property type="match status" value="1"/>
</dbReference>
<dbReference type="CDD" id="cd04685">
    <property type="entry name" value="NUDIX_Hydrolase"/>
    <property type="match status" value="1"/>
</dbReference>
<dbReference type="InterPro" id="IPR020084">
    <property type="entry name" value="NUDIX_hydrolase_CS"/>
</dbReference>
<dbReference type="PRINTS" id="PR00502">
    <property type="entry name" value="NUDIXFAMILY"/>
</dbReference>
<comment type="cofactor">
    <cofactor evidence="1">
        <name>Mg(2+)</name>
        <dbReference type="ChEBI" id="CHEBI:18420"/>
    </cofactor>
</comment>
<keyword evidence="8" id="KW-1185">Reference proteome</keyword>
<gene>
    <name evidence="7" type="ORF">GA0070606_6018</name>
</gene>
<dbReference type="InterPro" id="IPR000086">
    <property type="entry name" value="NUDIX_hydrolase_dom"/>
</dbReference>
<accession>A0A1C6W269</accession>